<keyword evidence="3" id="KW-1185">Reference proteome</keyword>
<evidence type="ECO:0000256" key="1">
    <source>
        <dbReference type="SAM" id="MobiDB-lite"/>
    </source>
</evidence>
<organism evidence="2 3">
    <name type="scientific">Pisum sativum</name>
    <name type="common">Garden pea</name>
    <name type="synonym">Lathyrus oleraceus</name>
    <dbReference type="NCBI Taxonomy" id="3888"/>
    <lineage>
        <taxon>Eukaryota</taxon>
        <taxon>Viridiplantae</taxon>
        <taxon>Streptophyta</taxon>
        <taxon>Embryophyta</taxon>
        <taxon>Tracheophyta</taxon>
        <taxon>Spermatophyta</taxon>
        <taxon>Magnoliopsida</taxon>
        <taxon>eudicotyledons</taxon>
        <taxon>Gunneridae</taxon>
        <taxon>Pentapetalae</taxon>
        <taxon>rosids</taxon>
        <taxon>fabids</taxon>
        <taxon>Fabales</taxon>
        <taxon>Fabaceae</taxon>
        <taxon>Papilionoideae</taxon>
        <taxon>50 kb inversion clade</taxon>
        <taxon>NPAAA clade</taxon>
        <taxon>Hologalegina</taxon>
        <taxon>IRL clade</taxon>
        <taxon>Fabeae</taxon>
        <taxon>Lathyrus</taxon>
    </lineage>
</organism>
<comment type="caution">
    <text evidence="2">The sequence shown here is derived from an EMBL/GenBank/DDBJ whole genome shotgun (WGS) entry which is preliminary data.</text>
</comment>
<gene>
    <name evidence="2" type="ORF">KIW84_014672</name>
</gene>
<feature type="region of interest" description="Disordered" evidence="1">
    <location>
        <begin position="51"/>
        <end position="74"/>
    </location>
</feature>
<protein>
    <submittedName>
        <fullName evidence="2">Uncharacterized protein</fullName>
    </submittedName>
</protein>
<reference evidence="2 3" key="1">
    <citation type="journal article" date="2022" name="Nat. Genet.">
        <title>Improved pea reference genome and pan-genome highlight genomic features and evolutionary characteristics.</title>
        <authorList>
            <person name="Yang T."/>
            <person name="Liu R."/>
            <person name="Luo Y."/>
            <person name="Hu S."/>
            <person name="Wang D."/>
            <person name="Wang C."/>
            <person name="Pandey M.K."/>
            <person name="Ge S."/>
            <person name="Xu Q."/>
            <person name="Li N."/>
            <person name="Li G."/>
            <person name="Huang Y."/>
            <person name="Saxena R.K."/>
            <person name="Ji Y."/>
            <person name="Li M."/>
            <person name="Yan X."/>
            <person name="He Y."/>
            <person name="Liu Y."/>
            <person name="Wang X."/>
            <person name="Xiang C."/>
            <person name="Varshney R.K."/>
            <person name="Ding H."/>
            <person name="Gao S."/>
            <person name="Zong X."/>
        </authorList>
    </citation>
    <scope>NUCLEOTIDE SEQUENCE [LARGE SCALE GENOMIC DNA]</scope>
    <source>
        <strain evidence="2 3">cv. Zhongwan 6</strain>
    </source>
</reference>
<dbReference type="Proteomes" id="UP001058974">
    <property type="component" value="Chromosome 1"/>
</dbReference>
<dbReference type="EMBL" id="JAMSHJ010000001">
    <property type="protein sequence ID" value="KAI5446911.1"/>
    <property type="molecule type" value="Genomic_DNA"/>
</dbReference>
<evidence type="ECO:0000313" key="3">
    <source>
        <dbReference type="Proteomes" id="UP001058974"/>
    </source>
</evidence>
<sequence>MVLQSGVELDSIQLMCRLEKSKIDEGSPNSEQPFEAEDEGYELVNDCKQVSEMDGSEHEDRRDETAVVDSHSKESRGKDCHTLVVRMYFDTYDDAYNFK</sequence>
<proteinExistence type="predicted"/>
<dbReference type="AlphaFoldDB" id="A0A9D5GZJ5"/>
<name>A0A9D5GZJ5_PEA</name>
<dbReference type="Gramene" id="Psat01G0467200-T1">
    <property type="protein sequence ID" value="KAI5446911.1"/>
    <property type="gene ID" value="KIW84_014672"/>
</dbReference>
<evidence type="ECO:0000313" key="2">
    <source>
        <dbReference type="EMBL" id="KAI5446911.1"/>
    </source>
</evidence>
<accession>A0A9D5GZJ5</accession>